<keyword evidence="11 14" id="KW-0170">Cobalt</keyword>
<evidence type="ECO:0000256" key="5">
    <source>
        <dbReference type="ARBA" id="ARBA00022628"/>
    </source>
</evidence>
<dbReference type="AlphaFoldDB" id="A0A7C4M0A2"/>
<dbReference type="PANTHER" id="PTHR43371">
    <property type="entry name" value="VITAMIN B12-DEPENDENT RIBONUCLEOTIDE REDUCTASE"/>
    <property type="match status" value="1"/>
</dbReference>
<evidence type="ECO:0000259" key="17">
    <source>
        <dbReference type="Pfam" id="PF02867"/>
    </source>
</evidence>
<keyword evidence="9" id="KW-0215">Deoxyribonucleotide synthesis</keyword>
<dbReference type="InterPro" id="IPR013509">
    <property type="entry name" value="RNR_lsu_N"/>
</dbReference>
<comment type="caution">
    <text evidence="19">The sequence shown here is derived from an EMBL/GenBank/DDBJ whole genome shotgun (WGS) entry which is preliminary data.</text>
</comment>
<dbReference type="PRINTS" id="PR01183">
    <property type="entry name" value="RIBORDTASEM1"/>
</dbReference>
<evidence type="ECO:0000259" key="16">
    <source>
        <dbReference type="Pfam" id="PF00317"/>
    </source>
</evidence>
<evidence type="ECO:0000256" key="6">
    <source>
        <dbReference type="ARBA" id="ARBA00022634"/>
    </source>
</evidence>
<feature type="domain" description="Ribonucleotide reductase large subunit N-terminal" evidence="16">
    <location>
        <begin position="21"/>
        <end position="100"/>
    </location>
</feature>
<dbReference type="Pfam" id="PF12637">
    <property type="entry name" value="TSCPD"/>
    <property type="match status" value="1"/>
</dbReference>
<feature type="domain" description="Ribonucleotide reductase large subunit C-terminal" evidence="17">
    <location>
        <begin position="424"/>
        <end position="576"/>
    </location>
</feature>
<dbReference type="InterPro" id="IPR008926">
    <property type="entry name" value="RNR_R1-su_N"/>
</dbReference>
<evidence type="ECO:0000259" key="18">
    <source>
        <dbReference type="Pfam" id="PF12637"/>
    </source>
</evidence>
<proteinExistence type="inferred from homology"/>
<dbReference type="SUPFAM" id="SSF51998">
    <property type="entry name" value="PFL-like glycyl radical enzymes"/>
    <property type="match status" value="1"/>
</dbReference>
<name>A0A7C4M0A2_UNCC3</name>
<organism evidence="19">
    <name type="scientific">candidate division CPR3 bacterium</name>
    <dbReference type="NCBI Taxonomy" id="2268181"/>
    <lineage>
        <taxon>Bacteria</taxon>
        <taxon>Bacteria division CPR3</taxon>
    </lineage>
</organism>
<feature type="domain" description="Ribonucleotide reductase large subunit C-terminal" evidence="17">
    <location>
        <begin position="105"/>
        <end position="421"/>
    </location>
</feature>
<evidence type="ECO:0000256" key="14">
    <source>
        <dbReference type="RuleBase" id="RU364064"/>
    </source>
</evidence>
<dbReference type="Gene3D" id="3.20.70.20">
    <property type="match status" value="1"/>
</dbReference>
<evidence type="ECO:0000256" key="15">
    <source>
        <dbReference type="SAM" id="MobiDB-lite"/>
    </source>
</evidence>
<evidence type="ECO:0000256" key="2">
    <source>
        <dbReference type="ARBA" id="ARBA00007405"/>
    </source>
</evidence>
<evidence type="ECO:0000256" key="7">
    <source>
        <dbReference type="ARBA" id="ARBA00022741"/>
    </source>
</evidence>
<dbReference type="GO" id="GO:0004748">
    <property type="term" value="F:ribonucleoside-diphosphate reductase activity, thioredoxin disulfide as acceptor"/>
    <property type="evidence" value="ECO:0007669"/>
    <property type="project" value="UniProtKB-EC"/>
</dbReference>
<evidence type="ECO:0000256" key="13">
    <source>
        <dbReference type="ARBA" id="ARBA00047754"/>
    </source>
</evidence>
<keyword evidence="5 14" id="KW-0846">Cobalamin</keyword>
<comment type="catalytic activity">
    <reaction evidence="13 14">
        <text>a 2'-deoxyribonucleoside 5'-diphosphate + [thioredoxin]-disulfide + H2O = a ribonucleoside 5'-diphosphate + [thioredoxin]-dithiol</text>
        <dbReference type="Rhea" id="RHEA:23252"/>
        <dbReference type="Rhea" id="RHEA-COMP:10698"/>
        <dbReference type="Rhea" id="RHEA-COMP:10700"/>
        <dbReference type="ChEBI" id="CHEBI:15377"/>
        <dbReference type="ChEBI" id="CHEBI:29950"/>
        <dbReference type="ChEBI" id="CHEBI:50058"/>
        <dbReference type="ChEBI" id="CHEBI:57930"/>
        <dbReference type="ChEBI" id="CHEBI:73316"/>
        <dbReference type="EC" id="1.17.4.1"/>
    </reaction>
</comment>
<comment type="similarity">
    <text evidence="2 14">Belongs to the ribonucleoside diphosphate reductase class-2 family.</text>
</comment>
<evidence type="ECO:0000256" key="10">
    <source>
        <dbReference type="ARBA" id="ARBA00023157"/>
    </source>
</evidence>
<evidence type="ECO:0000256" key="1">
    <source>
        <dbReference type="ARBA" id="ARBA00001922"/>
    </source>
</evidence>
<dbReference type="UniPathway" id="UPA00326"/>
<evidence type="ECO:0000256" key="3">
    <source>
        <dbReference type="ARBA" id="ARBA00012274"/>
    </source>
</evidence>
<dbReference type="GO" id="GO:0031419">
    <property type="term" value="F:cobalamin binding"/>
    <property type="evidence" value="ECO:0007669"/>
    <property type="project" value="UniProtKB-KW"/>
</dbReference>
<dbReference type="CDD" id="cd02888">
    <property type="entry name" value="RNR_II_dimer"/>
    <property type="match status" value="1"/>
</dbReference>
<dbReference type="InterPro" id="IPR024434">
    <property type="entry name" value="TSCPD_dom"/>
</dbReference>
<dbReference type="GO" id="GO:0071897">
    <property type="term" value="P:DNA biosynthetic process"/>
    <property type="evidence" value="ECO:0007669"/>
    <property type="project" value="UniProtKB-KW"/>
</dbReference>
<evidence type="ECO:0000256" key="4">
    <source>
        <dbReference type="ARBA" id="ARBA00014409"/>
    </source>
</evidence>
<dbReference type="InterPro" id="IPR000788">
    <property type="entry name" value="RNR_lg_C"/>
</dbReference>
<keyword evidence="10" id="KW-1015">Disulfide bond</keyword>
<evidence type="ECO:0000256" key="8">
    <source>
        <dbReference type="ARBA" id="ARBA00023002"/>
    </source>
</evidence>
<comment type="function">
    <text evidence="12 14">Catalyzes the reduction of ribonucleotides to deoxyribonucleotides. May function to provide a pool of deoxyribonucleotide precursors for DNA repair during oxygen limitation and/or for immediate growth after restoration of oxygen.</text>
</comment>
<gene>
    <name evidence="19" type="ORF">ENT43_00925</name>
</gene>
<protein>
    <recommendedName>
        <fullName evidence="4 14">Vitamin B12-dependent ribonucleotide reductase</fullName>
        <ecNumber evidence="3 14">1.17.4.1</ecNumber>
    </recommendedName>
</protein>
<feature type="region of interest" description="Disordered" evidence="15">
    <location>
        <begin position="589"/>
        <end position="614"/>
    </location>
</feature>
<dbReference type="Pfam" id="PF02867">
    <property type="entry name" value="Ribonuc_red_lgC"/>
    <property type="match status" value="2"/>
</dbReference>
<dbReference type="GO" id="GO:0005524">
    <property type="term" value="F:ATP binding"/>
    <property type="evidence" value="ECO:0007669"/>
    <property type="project" value="InterPro"/>
</dbReference>
<dbReference type="EC" id="1.17.4.1" evidence="3 14"/>
<dbReference type="Pfam" id="PF00317">
    <property type="entry name" value="Ribonuc_red_lgN"/>
    <property type="match status" value="1"/>
</dbReference>
<feature type="domain" description="TSCPD" evidence="18">
    <location>
        <begin position="611"/>
        <end position="714"/>
    </location>
</feature>
<reference evidence="19" key="1">
    <citation type="journal article" date="2020" name="mSystems">
        <title>Genome- and Community-Level Interaction Insights into Carbon Utilization and Element Cycling Functions of Hydrothermarchaeota in Hydrothermal Sediment.</title>
        <authorList>
            <person name="Zhou Z."/>
            <person name="Liu Y."/>
            <person name="Xu W."/>
            <person name="Pan J."/>
            <person name="Luo Z.H."/>
            <person name="Li M."/>
        </authorList>
    </citation>
    <scope>NUCLEOTIDE SEQUENCE [LARGE SCALE GENOMIC DNA]</scope>
    <source>
        <strain evidence="19">SpSt-579</strain>
    </source>
</reference>
<dbReference type="InterPro" id="IPR050862">
    <property type="entry name" value="RdRp_reductase_class-2"/>
</dbReference>
<keyword evidence="7 14" id="KW-0547">Nucleotide-binding</keyword>
<dbReference type="NCBIfam" id="TIGR02504">
    <property type="entry name" value="NrdJ_Z"/>
    <property type="match status" value="1"/>
</dbReference>
<accession>A0A7C4M0A2</accession>
<dbReference type="PANTHER" id="PTHR43371:SF1">
    <property type="entry name" value="RIBONUCLEOSIDE-DIPHOSPHATE REDUCTASE"/>
    <property type="match status" value="1"/>
</dbReference>
<evidence type="ECO:0000313" key="19">
    <source>
        <dbReference type="EMBL" id="HGT70807.1"/>
    </source>
</evidence>
<dbReference type="NCBIfam" id="NF006417">
    <property type="entry name" value="PRK08665.1"/>
    <property type="match status" value="1"/>
</dbReference>
<evidence type="ECO:0000256" key="9">
    <source>
        <dbReference type="ARBA" id="ARBA00023116"/>
    </source>
</evidence>
<dbReference type="SUPFAM" id="SSF48168">
    <property type="entry name" value="R1 subunit of ribonucleotide reductase, N-terminal domain"/>
    <property type="match status" value="1"/>
</dbReference>
<dbReference type="GO" id="GO:0009263">
    <property type="term" value="P:deoxyribonucleotide biosynthetic process"/>
    <property type="evidence" value="ECO:0007669"/>
    <property type="project" value="UniProtKB-KW"/>
</dbReference>
<dbReference type="EMBL" id="DSYQ01000003">
    <property type="protein sequence ID" value="HGT70807.1"/>
    <property type="molecule type" value="Genomic_DNA"/>
</dbReference>
<evidence type="ECO:0000256" key="11">
    <source>
        <dbReference type="ARBA" id="ARBA00023285"/>
    </source>
</evidence>
<keyword evidence="6 14" id="KW-0237">DNA synthesis</keyword>
<sequence>MAKNQGKSAKTKTPTKHKLYLSDNAKEILEKRYLKKDDDGKPTEKPEDMFERVADYIAKADANYEESKEDVKKTTNEFYNMMVDLDFLPNSPTLRGAGRAVHQLSGCFVLPVDDSMEGIFGALKNMALVHKGGGGTGFSFGRLRPEGDKVGTTGGVAGGPLSFMQIFNTTAAEVMQGGTRVGANMGILPVHHPDILKFIDAKQDGKSFQNFNLSVAITDEFMNKVEKGGNIDLLNPRSKKKVGELDAKETFEKMVNNAWKNGDPGVVFIDKINKDNFTPHLGEFESTNPCGEQPLLPFESCNLGSINLANMIKGKVIDWDHLKETTHKAVHFLDNVIDVNKYVVPEIENMTKGNRKIGLGVMGWADMLIRLGISYNSNEANKLAEEVMKFIQSEGRKASIELAKIRGVFPNWKGSTWEKKKIKVRNAAITTIAPTGTLSMIGNCSGGIEPLFAVAYTKKSLWTKEGTAKIEQFFVNPLFEYYAKKEGFWSDELVKKVAKKNSIQDIDEIPSKWKKVFVTSHDINPEWHIKTQAAFQKYTDNAVSKTINFPNKATVDEVRDAYLLSYKLGCKGITIYRDGSKDMQVFTTESTYKKDSPANTEQPAPRKLEPRKRPKVVRGITEKMKTGCGSLYVTINFDESGPFEVFTAMGKAGGCASSQLEALSRILSSSLRSGLSVKEIIEQMRGIRCPSPIWQDGELVLSCSDAIAKALETHCITKNQPDLFGKPQQGLNVKVEDKEETQKDFLKELATKQPGESTSSAKTMATCPDCGSSLEHKEGCLLCNVCGFSKCG</sequence>
<comment type="cofactor">
    <cofactor evidence="1 14">
        <name>adenosylcob(III)alamin</name>
        <dbReference type="ChEBI" id="CHEBI:18408"/>
    </cofactor>
</comment>
<dbReference type="InterPro" id="IPR013344">
    <property type="entry name" value="RNR_NrdJ/NrdZ"/>
</dbReference>
<keyword evidence="8 14" id="KW-0560">Oxidoreductase</keyword>
<evidence type="ECO:0000256" key="12">
    <source>
        <dbReference type="ARBA" id="ARBA00025437"/>
    </source>
</evidence>